<dbReference type="Proteomes" id="UP000011693">
    <property type="component" value="Unassembled WGS sequence"/>
</dbReference>
<feature type="domain" description="DUF4350" evidence="1">
    <location>
        <begin position="5"/>
        <end position="212"/>
    </location>
</feature>
<sequence>MAFGPFNPSWNGMSELHTQVNDEPGVESDLIRETTRYTDHQSNETVAVVVAPDEPYTGDDAERVAQFVADGGTLVVLENFGTNGNQLLADVGAEARVDGELLRDHRSNYRGPSMPIATGVANHTYTADVEQLTLNYAASVESQTGTVLVETSDTAYRDLNRDGELNDDEEPGAYPVATVETVGAGQVITVGDPSIAINAMIDEPDNAAFLQAIYTDTDQVLIDLSHADDLPPLAGVALTLRETPLLQVLVGAIGIGLIAVGTRSRDWLRSVVIAVYSRERPGTSRAMSSDGTAVVGTRVPTLDDEQRAAILREQHPDWDEERISRIITALNHTGLEQEDNE</sequence>
<dbReference type="EMBL" id="AOIN01000100">
    <property type="protein sequence ID" value="ELY93043.1"/>
    <property type="molecule type" value="Genomic_DNA"/>
</dbReference>
<dbReference type="InterPro" id="IPR029062">
    <property type="entry name" value="Class_I_gatase-like"/>
</dbReference>
<proteinExistence type="predicted"/>
<evidence type="ECO:0000259" key="1">
    <source>
        <dbReference type="Pfam" id="PF14258"/>
    </source>
</evidence>
<dbReference type="STRING" id="1227492.C482_20251"/>
<evidence type="ECO:0000313" key="2">
    <source>
        <dbReference type="EMBL" id="ELY93043.1"/>
    </source>
</evidence>
<dbReference type="PATRIC" id="fig|1227492.4.peg.4033"/>
<gene>
    <name evidence="2" type="ORF">C482_20251</name>
</gene>
<dbReference type="AlphaFoldDB" id="M0A6U4"/>
<protein>
    <recommendedName>
        <fullName evidence="1">DUF4350 domain-containing protein</fullName>
    </recommendedName>
</protein>
<name>M0A6U4_9EURY</name>
<organism evidence="2 3">
    <name type="scientific">Natrialba chahannaoensis JCM 10990</name>
    <dbReference type="NCBI Taxonomy" id="1227492"/>
    <lineage>
        <taxon>Archaea</taxon>
        <taxon>Methanobacteriati</taxon>
        <taxon>Methanobacteriota</taxon>
        <taxon>Stenosarchaea group</taxon>
        <taxon>Halobacteria</taxon>
        <taxon>Halobacteriales</taxon>
        <taxon>Natrialbaceae</taxon>
        <taxon>Natrialba</taxon>
    </lineage>
</organism>
<accession>M0A6U4</accession>
<reference evidence="2 3" key="1">
    <citation type="journal article" date="2014" name="PLoS Genet.">
        <title>Phylogenetically driven sequencing of extremely halophilic archaea reveals strategies for static and dynamic osmo-response.</title>
        <authorList>
            <person name="Becker E.A."/>
            <person name="Seitzer P.M."/>
            <person name="Tritt A."/>
            <person name="Larsen D."/>
            <person name="Krusor M."/>
            <person name="Yao A.I."/>
            <person name="Wu D."/>
            <person name="Madern D."/>
            <person name="Eisen J.A."/>
            <person name="Darling A.E."/>
            <person name="Facciotti M.T."/>
        </authorList>
    </citation>
    <scope>NUCLEOTIDE SEQUENCE [LARGE SCALE GENOMIC DNA]</scope>
    <source>
        <strain evidence="2 3">JCM 10990</strain>
    </source>
</reference>
<evidence type="ECO:0000313" key="3">
    <source>
        <dbReference type="Proteomes" id="UP000011693"/>
    </source>
</evidence>
<dbReference type="Pfam" id="PF14258">
    <property type="entry name" value="DUF4350"/>
    <property type="match status" value="1"/>
</dbReference>
<dbReference type="Gene3D" id="3.40.50.880">
    <property type="match status" value="1"/>
</dbReference>
<keyword evidence="3" id="KW-1185">Reference proteome</keyword>
<dbReference type="InterPro" id="IPR025646">
    <property type="entry name" value="DUF4350"/>
</dbReference>
<comment type="caution">
    <text evidence="2">The sequence shown here is derived from an EMBL/GenBank/DDBJ whole genome shotgun (WGS) entry which is preliminary data.</text>
</comment>